<proteinExistence type="predicted"/>
<dbReference type="AlphaFoldDB" id="A0A4C2A2E0"/>
<dbReference type="Proteomes" id="UP000299102">
    <property type="component" value="Unassembled WGS sequence"/>
</dbReference>
<evidence type="ECO:0000256" key="1">
    <source>
        <dbReference type="SAM" id="MobiDB-lite"/>
    </source>
</evidence>
<name>A0A4C2A2E0_EUMVA</name>
<organism evidence="2 3">
    <name type="scientific">Eumeta variegata</name>
    <name type="common">Bagworm moth</name>
    <name type="synonym">Eumeta japonica</name>
    <dbReference type="NCBI Taxonomy" id="151549"/>
    <lineage>
        <taxon>Eukaryota</taxon>
        <taxon>Metazoa</taxon>
        <taxon>Ecdysozoa</taxon>
        <taxon>Arthropoda</taxon>
        <taxon>Hexapoda</taxon>
        <taxon>Insecta</taxon>
        <taxon>Pterygota</taxon>
        <taxon>Neoptera</taxon>
        <taxon>Endopterygota</taxon>
        <taxon>Lepidoptera</taxon>
        <taxon>Glossata</taxon>
        <taxon>Ditrysia</taxon>
        <taxon>Tineoidea</taxon>
        <taxon>Psychidae</taxon>
        <taxon>Oiketicinae</taxon>
        <taxon>Eumeta</taxon>
    </lineage>
</organism>
<dbReference type="EMBL" id="BGZK01002496">
    <property type="protein sequence ID" value="GBP94370.1"/>
    <property type="molecule type" value="Genomic_DNA"/>
</dbReference>
<sequence length="122" mass="13803">MQEEVKRRRATGNSLAGRSATAETAISRPYSLKVWHLNLGPTLDYYRSSALDLESGLDLESVANYDILRLQGWSIRIAMYAAMSAFNNEAPSLAIEFRCFREFRNGCSSLQDEETCFNSHSR</sequence>
<feature type="region of interest" description="Disordered" evidence="1">
    <location>
        <begin position="1"/>
        <end position="21"/>
    </location>
</feature>
<gene>
    <name evidence="2" type="ORF">EVAR_64288_1</name>
</gene>
<keyword evidence="3" id="KW-1185">Reference proteome</keyword>
<feature type="compositionally biased region" description="Polar residues" evidence="1">
    <location>
        <begin position="11"/>
        <end position="21"/>
    </location>
</feature>
<comment type="caution">
    <text evidence="2">The sequence shown here is derived from an EMBL/GenBank/DDBJ whole genome shotgun (WGS) entry which is preliminary data.</text>
</comment>
<accession>A0A4C2A2E0</accession>
<evidence type="ECO:0000313" key="2">
    <source>
        <dbReference type="EMBL" id="GBP94370.1"/>
    </source>
</evidence>
<protein>
    <submittedName>
        <fullName evidence="2">Uncharacterized protein</fullName>
    </submittedName>
</protein>
<evidence type="ECO:0000313" key="3">
    <source>
        <dbReference type="Proteomes" id="UP000299102"/>
    </source>
</evidence>
<reference evidence="2 3" key="1">
    <citation type="journal article" date="2019" name="Commun. Biol.">
        <title>The bagworm genome reveals a unique fibroin gene that provides high tensile strength.</title>
        <authorList>
            <person name="Kono N."/>
            <person name="Nakamura H."/>
            <person name="Ohtoshi R."/>
            <person name="Tomita M."/>
            <person name="Numata K."/>
            <person name="Arakawa K."/>
        </authorList>
    </citation>
    <scope>NUCLEOTIDE SEQUENCE [LARGE SCALE GENOMIC DNA]</scope>
</reference>